<sequence>MYRSSDSILNNETASFFCNYSKIRSSLLSVKEQRSGRLLETLIIFADFLACFSLRHQLGPASSPVKKSEFSGSHKAELLMCEILDVCL</sequence>
<organism evidence="1 2">
    <name type="scientific">Zophobas morio</name>
    <dbReference type="NCBI Taxonomy" id="2755281"/>
    <lineage>
        <taxon>Eukaryota</taxon>
        <taxon>Metazoa</taxon>
        <taxon>Ecdysozoa</taxon>
        <taxon>Arthropoda</taxon>
        <taxon>Hexapoda</taxon>
        <taxon>Insecta</taxon>
        <taxon>Pterygota</taxon>
        <taxon>Neoptera</taxon>
        <taxon>Endopterygota</taxon>
        <taxon>Coleoptera</taxon>
        <taxon>Polyphaga</taxon>
        <taxon>Cucujiformia</taxon>
        <taxon>Tenebrionidae</taxon>
        <taxon>Zophobas</taxon>
    </lineage>
</organism>
<accession>A0AA38MEN8</accession>
<evidence type="ECO:0000313" key="2">
    <source>
        <dbReference type="Proteomes" id="UP001168821"/>
    </source>
</evidence>
<keyword evidence="2" id="KW-1185">Reference proteome</keyword>
<reference evidence="1" key="1">
    <citation type="journal article" date="2023" name="G3 (Bethesda)">
        <title>Whole genome assemblies of Zophobas morio and Tenebrio molitor.</title>
        <authorList>
            <person name="Kaur S."/>
            <person name="Stinson S.A."/>
            <person name="diCenzo G.C."/>
        </authorList>
    </citation>
    <scope>NUCLEOTIDE SEQUENCE</scope>
    <source>
        <strain evidence="1">QUZm001</strain>
    </source>
</reference>
<evidence type="ECO:0000313" key="1">
    <source>
        <dbReference type="EMBL" id="KAJ3653556.1"/>
    </source>
</evidence>
<dbReference type="AlphaFoldDB" id="A0AA38MEN8"/>
<dbReference type="Proteomes" id="UP001168821">
    <property type="component" value="Unassembled WGS sequence"/>
</dbReference>
<protein>
    <submittedName>
        <fullName evidence="1">Uncharacterized protein</fullName>
    </submittedName>
</protein>
<comment type="caution">
    <text evidence="1">The sequence shown here is derived from an EMBL/GenBank/DDBJ whole genome shotgun (WGS) entry which is preliminary data.</text>
</comment>
<dbReference type="EMBL" id="JALNTZ010000004">
    <property type="protein sequence ID" value="KAJ3653556.1"/>
    <property type="molecule type" value="Genomic_DNA"/>
</dbReference>
<proteinExistence type="predicted"/>
<gene>
    <name evidence="1" type="ORF">Zmor_012799</name>
</gene>
<name>A0AA38MEN8_9CUCU</name>